<dbReference type="SUPFAM" id="SSF159127">
    <property type="entry name" value="HupF/HypC-like"/>
    <property type="match status" value="1"/>
</dbReference>
<dbReference type="GO" id="GO:0005506">
    <property type="term" value="F:iron ion binding"/>
    <property type="evidence" value="ECO:0007669"/>
    <property type="project" value="TreeGrafter"/>
</dbReference>
<comment type="caution">
    <text evidence="2">The sequence shown here is derived from an EMBL/GenBank/DDBJ whole genome shotgun (WGS) entry which is preliminary data.</text>
</comment>
<reference evidence="3" key="1">
    <citation type="submission" date="2016-06" db="EMBL/GenBank/DDBJ databases">
        <authorList>
            <person name="Sutton G."/>
            <person name="Brinkac L."/>
            <person name="Sanka R."/>
            <person name="Adams M."/>
            <person name="Lau E."/>
            <person name="Mehaffy C."/>
            <person name="Tameris M."/>
            <person name="Hatherill M."/>
            <person name="Hanekom W."/>
            <person name="Mahomed H."/>
            <person name="Mcshane H."/>
        </authorList>
    </citation>
    <scope>NUCLEOTIDE SEQUENCE [LARGE SCALE GENOMIC DNA]</scope>
    <source>
        <strain evidence="3">852002-51209_SCH5440388</strain>
    </source>
</reference>
<proteinExistence type="inferred from homology"/>
<dbReference type="PROSITE" id="PS01097">
    <property type="entry name" value="HUPF_HYPC"/>
    <property type="match status" value="1"/>
</dbReference>
<dbReference type="PRINTS" id="PR00445">
    <property type="entry name" value="HUPFHYPC"/>
</dbReference>
<evidence type="ECO:0000313" key="2">
    <source>
        <dbReference type="EMBL" id="OBB25120.1"/>
    </source>
</evidence>
<organism evidence="2 3">
    <name type="scientific">Mycolicibacterium peregrinum</name>
    <name type="common">Mycobacterium peregrinum</name>
    <dbReference type="NCBI Taxonomy" id="43304"/>
    <lineage>
        <taxon>Bacteria</taxon>
        <taxon>Bacillati</taxon>
        <taxon>Actinomycetota</taxon>
        <taxon>Actinomycetes</taxon>
        <taxon>Mycobacteriales</taxon>
        <taxon>Mycobacteriaceae</taxon>
        <taxon>Mycolicibacterium</taxon>
    </lineage>
</organism>
<dbReference type="OrthoDB" id="9806017at2"/>
<protein>
    <submittedName>
        <fullName evidence="2">Hydantoin utilization protein C</fullName>
    </submittedName>
</protein>
<evidence type="ECO:0000313" key="3">
    <source>
        <dbReference type="Proteomes" id="UP000093902"/>
    </source>
</evidence>
<sequence>MCLGIPGQVVRMLQGYGDQLALVDVAGEHRKVNIGMLPDETFSPGDWVIIHVGFVVEKTDHAGAEAAMRGLELMGRGRDTEVPP</sequence>
<dbReference type="AlphaFoldDB" id="A0A1A0QSE0"/>
<dbReference type="GO" id="GO:0051604">
    <property type="term" value="P:protein maturation"/>
    <property type="evidence" value="ECO:0007669"/>
    <property type="project" value="TreeGrafter"/>
</dbReference>
<dbReference type="GO" id="GO:1902670">
    <property type="term" value="F:carbon dioxide binding"/>
    <property type="evidence" value="ECO:0007669"/>
    <property type="project" value="TreeGrafter"/>
</dbReference>
<dbReference type="NCBIfam" id="TIGR00074">
    <property type="entry name" value="hypC_hupF"/>
    <property type="match status" value="1"/>
</dbReference>
<dbReference type="PANTHER" id="PTHR35177">
    <property type="entry name" value="HYDROGENASE MATURATION FACTOR HYBG"/>
    <property type="match status" value="1"/>
</dbReference>
<dbReference type="Proteomes" id="UP000093902">
    <property type="component" value="Unassembled WGS sequence"/>
</dbReference>
<dbReference type="Gene3D" id="2.30.30.140">
    <property type="match status" value="1"/>
</dbReference>
<evidence type="ECO:0000256" key="1">
    <source>
        <dbReference type="ARBA" id="ARBA00006018"/>
    </source>
</evidence>
<dbReference type="Pfam" id="PF01455">
    <property type="entry name" value="HupF_HypC"/>
    <property type="match status" value="1"/>
</dbReference>
<gene>
    <name evidence="2" type="ORF">A5792_29035</name>
</gene>
<dbReference type="InterPro" id="IPR019812">
    <property type="entry name" value="Hydgase_assmbl_chp_CS"/>
</dbReference>
<dbReference type="PANTHER" id="PTHR35177:SF2">
    <property type="entry name" value="HYDROGENASE MATURATION FACTOR HYBG"/>
    <property type="match status" value="1"/>
</dbReference>
<dbReference type="InterPro" id="IPR001109">
    <property type="entry name" value="Hydrogenase_HupF/HypC"/>
</dbReference>
<dbReference type="RefSeq" id="WP_064935740.1">
    <property type="nucleotide sequence ID" value="NZ_LZSO01000038.1"/>
</dbReference>
<dbReference type="EMBL" id="LZSO01000038">
    <property type="protein sequence ID" value="OBB25120.1"/>
    <property type="molecule type" value="Genomic_DNA"/>
</dbReference>
<accession>A0A1A0QSE0</accession>
<name>A0A1A0QSE0_MYCPR</name>
<comment type="similarity">
    <text evidence="1">Belongs to the HupF/HypC family.</text>
</comment>